<dbReference type="EMBL" id="RQXW01000001">
    <property type="protein sequence ID" value="RTE67484.1"/>
    <property type="molecule type" value="Genomic_DNA"/>
</dbReference>
<dbReference type="AlphaFoldDB" id="A0A430KVU3"/>
<dbReference type="Proteomes" id="UP000283087">
    <property type="component" value="Unassembled WGS sequence"/>
</dbReference>
<reference evidence="1 2" key="1">
    <citation type="submission" date="2018-11" db="EMBL/GenBank/DDBJ databases">
        <title>The draft genome sequence of Amphritea opalescens ANRC-JH13T.</title>
        <authorList>
            <person name="Fang Z."/>
            <person name="Zhang Y."/>
            <person name="Han X."/>
        </authorList>
    </citation>
    <scope>NUCLEOTIDE SEQUENCE [LARGE SCALE GENOMIC DNA]</scope>
    <source>
        <strain evidence="1 2">ANRC-JH13</strain>
    </source>
</reference>
<gene>
    <name evidence="1" type="ORF">EH243_00610</name>
</gene>
<protein>
    <recommendedName>
        <fullName evidence="3">Cysteine-rich CWC family protein</fullName>
    </recommendedName>
</protein>
<keyword evidence="2" id="KW-1185">Reference proteome</keyword>
<name>A0A430KVU3_9GAMM</name>
<comment type="caution">
    <text evidence="1">The sequence shown here is derived from an EMBL/GenBank/DDBJ whole genome shotgun (WGS) entry which is preliminary data.</text>
</comment>
<sequence>MMALNGLNSLFNATISLGLFTLYQEDLCPPDKCPLCGKDNHCGHLNSSDETLSCWCFDSQIRFSDGLLSRVSASHLNAACICKACVLSTRLSKP</sequence>
<evidence type="ECO:0000313" key="1">
    <source>
        <dbReference type="EMBL" id="RTE67484.1"/>
    </source>
</evidence>
<evidence type="ECO:0008006" key="3">
    <source>
        <dbReference type="Google" id="ProtNLM"/>
    </source>
</evidence>
<proteinExistence type="predicted"/>
<dbReference type="InterPro" id="IPR032720">
    <property type="entry name" value="Cys_rich_CWC"/>
</dbReference>
<dbReference type="Pfam" id="PF14375">
    <property type="entry name" value="Cys_rich_CWC"/>
    <property type="match status" value="1"/>
</dbReference>
<dbReference type="OrthoDB" id="5625686at2"/>
<evidence type="ECO:0000313" key="2">
    <source>
        <dbReference type="Proteomes" id="UP000283087"/>
    </source>
</evidence>
<accession>A0A430KVU3</accession>
<organism evidence="1 2">
    <name type="scientific">Amphritea opalescens</name>
    <dbReference type="NCBI Taxonomy" id="2490544"/>
    <lineage>
        <taxon>Bacteria</taxon>
        <taxon>Pseudomonadati</taxon>
        <taxon>Pseudomonadota</taxon>
        <taxon>Gammaproteobacteria</taxon>
        <taxon>Oceanospirillales</taxon>
        <taxon>Oceanospirillaceae</taxon>
        <taxon>Amphritea</taxon>
    </lineage>
</organism>